<dbReference type="PANTHER" id="PTHR15454">
    <property type="entry name" value="NISCHARIN RELATED"/>
    <property type="match status" value="1"/>
</dbReference>
<dbReference type="Proteomes" id="UP000593567">
    <property type="component" value="Unassembled WGS sequence"/>
</dbReference>
<dbReference type="Gene3D" id="3.80.10.10">
    <property type="entry name" value="Ribonuclease Inhibitor"/>
    <property type="match status" value="2"/>
</dbReference>
<feature type="region of interest" description="Disordered" evidence="3">
    <location>
        <begin position="191"/>
        <end position="210"/>
    </location>
</feature>
<dbReference type="InterPro" id="IPR001611">
    <property type="entry name" value="Leu-rich_rpt"/>
</dbReference>
<proteinExistence type="predicted"/>
<keyword evidence="5" id="KW-1185">Reference proteome</keyword>
<sequence length="339" mass="37490">MVGVGDNDNSDDELFLADCRVESLSNVYLNLPKLRSLNLHANYIPRIENLSSLHLLTHLDLSSNQISRIEGLRFLTNLEQLNLACNFITIVEGLTSLRSLVSINLSYNQIVSLTGFRSLPSDNSLNTVQLQGNNLTDVNHIALCLRSCLHLECLVLEDGPSASNPLCSNTNYSRILQEKLKFLKTTEKPSPEVVSSSSVTSPADLPAATPATSKMSVVSTPRIDAVLNRFHKALDNKSVSSSVSSISVDDSKQVCAHKEEMQHQFPVTFQDEEKKALEQQLQILEKKLLMKKIESTELELEQLQTSSPKQSPKKLQLSLKKNASRNTAGLSKGNLPILR</sequence>
<dbReference type="SMART" id="SM00365">
    <property type="entry name" value="LRR_SD22"/>
    <property type="match status" value="3"/>
</dbReference>
<evidence type="ECO:0000313" key="4">
    <source>
        <dbReference type="EMBL" id="KAF6024888.1"/>
    </source>
</evidence>
<dbReference type="InterPro" id="IPR025875">
    <property type="entry name" value="Leu-rich_rpt_4"/>
</dbReference>
<feature type="compositionally biased region" description="Low complexity" evidence="3">
    <location>
        <begin position="191"/>
        <end position="202"/>
    </location>
</feature>
<dbReference type="OrthoDB" id="7451790at2759"/>
<evidence type="ECO:0000313" key="5">
    <source>
        <dbReference type="Proteomes" id="UP000593567"/>
    </source>
</evidence>
<evidence type="ECO:0000256" key="2">
    <source>
        <dbReference type="ARBA" id="ARBA00022737"/>
    </source>
</evidence>
<dbReference type="AlphaFoldDB" id="A0A7J7JHN3"/>
<keyword evidence="2" id="KW-0677">Repeat</keyword>
<name>A0A7J7JHN3_BUGNE</name>
<accession>A0A7J7JHN3</accession>
<dbReference type="PANTHER" id="PTHR15454:SF56">
    <property type="entry name" value="PROTEIN PHOSPHATASE 1 REGULATORY SUBUNIT 7-RELATED"/>
    <property type="match status" value="1"/>
</dbReference>
<evidence type="ECO:0000256" key="1">
    <source>
        <dbReference type="ARBA" id="ARBA00022614"/>
    </source>
</evidence>
<dbReference type="SUPFAM" id="SSF52075">
    <property type="entry name" value="Outer arm dynein light chain 1"/>
    <property type="match status" value="1"/>
</dbReference>
<evidence type="ECO:0000256" key="3">
    <source>
        <dbReference type="SAM" id="MobiDB-lite"/>
    </source>
</evidence>
<dbReference type="PROSITE" id="PS51450">
    <property type="entry name" value="LRR"/>
    <property type="match status" value="4"/>
</dbReference>
<dbReference type="InterPro" id="IPR032675">
    <property type="entry name" value="LRR_dom_sf"/>
</dbReference>
<dbReference type="EMBL" id="VXIV02002520">
    <property type="protein sequence ID" value="KAF6024888.1"/>
    <property type="molecule type" value="Genomic_DNA"/>
</dbReference>
<keyword evidence="1" id="KW-0433">Leucine-rich repeat</keyword>
<comment type="caution">
    <text evidence="4">The sequence shown here is derived from an EMBL/GenBank/DDBJ whole genome shotgun (WGS) entry which is preliminary data.</text>
</comment>
<dbReference type="PRINTS" id="PR00019">
    <property type="entry name" value="LEURICHRPT"/>
</dbReference>
<feature type="region of interest" description="Disordered" evidence="3">
    <location>
        <begin position="301"/>
        <end position="339"/>
    </location>
</feature>
<gene>
    <name evidence="4" type="ORF">EB796_016814</name>
</gene>
<feature type="compositionally biased region" description="Low complexity" evidence="3">
    <location>
        <begin position="301"/>
        <end position="321"/>
    </location>
</feature>
<dbReference type="GO" id="GO:0005737">
    <property type="term" value="C:cytoplasm"/>
    <property type="evidence" value="ECO:0007669"/>
    <property type="project" value="TreeGrafter"/>
</dbReference>
<organism evidence="4 5">
    <name type="scientific">Bugula neritina</name>
    <name type="common">Brown bryozoan</name>
    <name type="synonym">Sertularia neritina</name>
    <dbReference type="NCBI Taxonomy" id="10212"/>
    <lineage>
        <taxon>Eukaryota</taxon>
        <taxon>Metazoa</taxon>
        <taxon>Spiralia</taxon>
        <taxon>Lophotrochozoa</taxon>
        <taxon>Bryozoa</taxon>
        <taxon>Gymnolaemata</taxon>
        <taxon>Cheilostomatida</taxon>
        <taxon>Flustrina</taxon>
        <taxon>Buguloidea</taxon>
        <taxon>Bugulidae</taxon>
        <taxon>Bugula</taxon>
    </lineage>
</organism>
<protein>
    <submittedName>
        <fullName evidence="4">Uncharacterized protein</fullName>
    </submittedName>
</protein>
<reference evidence="4" key="1">
    <citation type="submission" date="2020-06" db="EMBL/GenBank/DDBJ databases">
        <title>Draft genome of Bugula neritina, a colonial animal packing powerful symbionts and potential medicines.</title>
        <authorList>
            <person name="Rayko M."/>
        </authorList>
    </citation>
    <scope>NUCLEOTIDE SEQUENCE [LARGE SCALE GENOMIC DNA]</scope>
    <source>
        <strain evidence="4">Kwan_BN1</strain>
    </source>
</reference>
<dbReference type="Pfam" id="PF12799">
    <property type="entry name" value="LRR_4"/>
    <property type="match status" value="1"/>
</dbReference>